<dbReference type="EMBL" id="FNFK01000002">
    <property type="protein sequence ID" value="SDJ68496.1"/>
    <property type="molecule type" value="Genomic_DNA"/>
</dbReference>
<evidence type="ECO:0000313" key="2">
    <source>
        <dbReference type="Proteomes" id="UP000199433"/>
    </source>
</evidence>
<sequence>MGYMPDDEHVDKELVNMERIMELYREYGYTIPELSEVLEINQFDLELKITGRKHFKKAEIEAIEDLFFLEKDELMKEEVR</sequence>
<dbReference type="STRING" id="426701.SAMN04488098_100269"/>
<gene>
    <name evidence="1" type="ORF">SAMN04488098_100269</name>
</gene>
<accession>A0A1G8VR27</accession>
<protein>
    <submittedName>
        <fullName evidence="1">Uncharacterized protein</fullName>
    </submittedName>
</protein>
<name>A0A1G8VR27_9LACT</name>
<dbReference type="AlphaFoldDB" id="A0A1G8VR27"/>
<proteinExistence type="predicted"/>
<evidence type="ECO:0000313" key="1">
    <source>
        <dbReference type="EMBL" id="SDJ68496.1"/>
    </source>
</evidence>
<dbReference type="RefSeq" id="WP_091264372.1">
    <property type="nucleotide sequence ID" value="NZ_FNFK01000002.1"/>
</dbReference>
<organism evidence="1 2">
    <name type="scientific">Alkalibacterium thalassium</name>
    <dbReference type="NCBI Taxonomy" id="426701"/>
    <lineage>
        <taxon>Bacteria</taxon>
        <taxon>Bacillati</taxon>
        <taxon>Bacillota</taxon>
        <taxon>Bacilli</taxon>
        <taxon>Lactobacillales</taxon>
        <taxon>Carnobacteriaceae</taxon>
        <taxon>Alkalibacterium</taxon>
    </lineage>
</organism>
<reference evidence="2" key="1">
    <citation type="submission" date="2016-10" db="EMBL/GenBank/DDBJ databases">
        <authorList>
            <person name="Varghese N."/>
            <person name="Submissions S."/>
        </authorList>
    </citation>
    <scope>NUCLEOTIDE SEQUENCE [LARGE SCALE GENOMIC DNA]</scope>
    <source>
        <strain evidence="2">DSM 19181</strain>
    </source>
</reference>
<dbReference type="Proteomes" id="UP000199433">
    <property type="component" value="Unassembled WGS sequence"/>
</dbReference>
<keyword evidence="2" id="KW-1185">Reference proteome</keyword>